<name>A0A9N9RKV8_9DIPT</name>
<dbReference type="OrthoDB" id="7724281at2759"/>
<dbReference type="InterPro" id="IPR016187">
    <property type="entry name" value="CTDL_fold"/>
</dbReference>
<dbReference type="PROSITE" id="PS50041">
    <property type="entry name" value="C_TYPE_LECTIN_2"/>
    <property type="match status" value="1"/>
</dbReference>
<dbReference type="SUPFAM" id="SSF56436">
    <property type="entry name" value="C-type lectin-like"/>
    <property type="match status" value="1"/>
</dbReference>
<dbReference type="SMART" id="SM00034">
    <property type="entry name" value="CLECT"/>
    <property type="match status" value="1"/>
</dbReference>
<evidence type="ECO:0000259" key="2">
    <source>
        <dbReference type="PROSITE" id="PS50041"/>
    </source>
</evidence>
<evidence type="ECO:0000313" key="3">
    <source>
        <dbReference type="EMBL" id="CAG9798113.1"/>
    </source>
</evidence>
<dbReference type="AlphaFoldDB" id="A0A9N9RKV8"/>
<dbReference type="Gene3D" id="3.10.100.10">
    <property type="entry name" value="Mannose-Binding Protein A, subunit A"/>
    <property type="match status" value="1"/>
</dbReference>
<dbReference type="CDD" id="cd00037">
    <property type="entry name" value="CLECT"/>
    <property type="match status" value="1"/>
</dbReference>
<dbReference type="EMBL" id="OU895877">
    <property type="protein sequence ID" value="CAG9798113.1"/>
    <property type="molecule type" value="Genomic_DNA"/>
</dbReference>
<keyword evidence="4" id="KW-1185">Reference proteome</keyword>
<dbReference type="Proteomes" id="UP001153620">
    <property type="component" value="Chromosome 1"/>
</dbReference>
<gene>
    <name evidence="3" type="ORF">CHIRRI_LOCUS1098</name>
</gene>
<proteinExistence type="predicted"/>
<evidence type="ECO:0000313" key="4">
    <source>
        <dbReference type="Proteomes" id="UP001153620"/>
    </source>
</evidence>
<accession>A0A9N9RKV8</accession>
<evidence type="ECO:0000256" key="1">
    <source>
        <dbReference type="SAM" id="SignalP"/>
    </source>
</evidence>
<dbReference type="InterPro" id="IPR016186">
    <property type="entry name" value="C-type_lectin-like/link_sf"/>
</dbReference>
<reference evidence="3" key="2">
    <citation type="submission" date="2022-10" db="EMBL/GenBank/DDBJ databases">
        <authorList>
            <consortium name="ENA_rothamsted_submissions"/>
            <consortium name="culmorum"/>
            <person name="King R."/>
        </authorList>
    </citation>
    <scope>NUCLEOTIDE SEQUENCE</scope>
</reference>
<feature type="signal peptide" evidence="1">
    <location>
        <begin position="1"/>
        <end position="19"/>
    </location>
</feature>
<sequence length="191" mass="21527">MFKLTILCVALLAIRDASSQTLGKCGGYCPTQFTYVNNPFFKVLGTLNGIDKCGTRYQKAYFYPRYISATWIEAKAICQTYGMELASFKTLAEANAVITLVEMNADLKNRDNLWIFINGVALAAQSKTEWYWTDSGQKIDFVIPWLINQPDTNGGTEWFLSIGKHNKEQRTAFNDIPGNNFVGIFLCQRCA</sequence>
<reference evidence="3" key="1">
    <citation type="submission" date="2022-01" db="EMBL/GenBank/DDBJ databases">
        <authorList>
            <person name="King R."/>
        </authorList>
    </citation>
    <scope>NUCLEOTIDE SEQUENCE</scope>
</reference>
<keyword evidence="1" id="KW-0732">Signal</keyword>
<dbReference type="InterPro" id="IPR001304">
    <property type="entry name" value="C-type_lectin-like"/>
</dbReference>
<feature type="chain" id="PRO_5040128963" description="C-type lectin domain-containing protein" evidence="1">
    <location>
        <begin position="20"/>
        <end position="191"/>
    </location>
</feature>
<protein>
    <recommendedName>
        <fullName evidence="2">C-type lectin domain-containing protein</fullName>
    </recommendedName>
</protein>
<organism evidence="3 4">
    <name type="scientific">Chironomus riparius</name>
    <dbReference type="NCBI Taxonomy" id="315576"/>
    <lineage>
        <taxon>Eukaryota</taxon>
        <taxon>Metazoa</taxon>
        <taxon>Ecdysozoa</taxon>
        <taxon>Arthropoda</taxon>
        <taxon>Hexapoda</taxon>
        <taxon>Insecta</taxon>
        <taxon>Pterygota</taxon>
        <taxon>Neoptera</taxon>
        <taxon>Endopterygota</taxon>
        <taxon>Diptera</taxon>
        <taxon>Nematocera</taxon>
        <taxon>Chironomoidea</taxon>
        <taxon>Chironomidae</taxon>
        <taxon>Chironominae</taxon>
        <taxon>Chironomus</taxon>
    </lineage>
</organism>
<feature type="domain" description="C-type lectin" evidence="2">
    <location>
        <begin position="56"/>
        <end position="157"/>
    </location>
</feature>